<sequence>MQKNVRARRMYKTLGYREVGIVDTTFNGIAGVKLVLLEKIATIE</sequence>
<name>A0A134AEY3_9FIRM</name>
<dbReference type="STRING" id="755172.HMPREF1863_01144"/>
<dbReference type="Proteomes" id="UP000070442">
    <property type="component" value="Unassembled WGS sequence"/>
</dbReference>
<dbReference type="AlphaFoldDB" id="A0A134AEY3"/>
<comment type="caution">
    <text evidence="1">The sequence shown here is derived from an EMBL/GenBank/DDBJ whole genome shotgun (WGS) entry which is preliminary data.</text>
</comment>
<keyword evidence="2" id="KW-1185">Reference proteome</keyword>
<evidence type="ECO:0000313" key="1">
    <source>
        <dbReference type="EMBL" id="KXB66282.1"/>
    </source>
</evidence>
<dbReference type="EMBL" id="LSDG01000033">
    <property type="protein sequence ID" value="KXB66282.1"/>
    <property type="molecule type" value="Genomic_DNA"/>
</dbReference>
<dbReference type="PATRIC" id="fig|755172.3.peg.1104"/>
<gene>
    <name evidence="1" type="ORF">HMPREF1863_01144</name>
</gene>
<evidence type="ECO:0008006" key="3">
    <source>
        <dbReference type="Google" id="ProtNLM"/>
    </source>
</evidence>
<reference evidence="2" key="1">
    <citation type="submission" date="2016-01" db="EMBL/GenBank/DDBJ databases">
        <authorList>
            <person name="Mitreva M."/>
            <person name="Pepin K.H."/>
            <person name="Mihindukulasuriya K.A."/>
            <person name="Fulton R."/>
            <person name="Fronick C."/>
            <person name="O'Laughlin M."/>
            <person name="Miner T."/>
            <person name="Herter B."/>
            <person name="Rosa B.A."/>
            <person name="Cordes M."/>
            <person name="Tomlinson C."/>
            <person name="Wollam A."/>
            <person name="Palsikar V.B."/>
            <person name="Mardis E.R."/>
            <person name="Wilson R.K."/>
        </authorList>
    </citation>
    <scope>NUCLEOTIDE SEQUENCE [LARGE SCALE GENOMIC DNA]</scope>
    <source>
        <strain evidence="2">DNF00729</strain>
    </source>
</reference>
<proteinExistence type="predicted"/>
<evidence type="ECO:0000313" key="2">
    <source>
        <dbReference type="Proteomes" id="UP000070442"/>
    </source>
</evidence>
<protein>
    <recommendedName>
        <fullName evidence="3">N-acetyltransferase domain-containing protein</fullName>
    </recommendedName>
</protein>
<accession>A0A134AEY3</accession>
<organism evidence="1 2">
    <name type="scientific">Aedoeadaptatus coxii</name>
    <dbReference type="NCBI Taxonomy" id="755172"/>
    <lineage>
        <taxon>Bacteria</taxon>
        <taxon>Bacillati</taxon>
        <taxon>Bacillota</taxon>
        <taxon>Tissierellia</taxon>
        <taxon>Tissierellales</taxon>
        <taxon>Peptoniphilaceae</taxon>
        <taxon>Aedoeadaptatus</taxon>
    </lineage>
</organism>